<accession>A0AAD6RZL7</accession>
<keyword evidence="4" id="KW-1185">Reference proteome</keyword>
<feature type="non-terminal residue" evidence="3">
    <location>
        <position position="1"/>
    </location>
</feature>
<reference evidence="3" key="1">
    <citation type="submission" date="2023-03" db="EMBL/GenBank/DDBJ databases">
        <title>Massive genome expansion in bonnet fungi (Mycena s.s.) driven by repeated elements and novel gene families across ecological guilds.</title>
        <authorList>
            <consortium name="Lawrence Berkeley National Laboratory"/>
            <person name="Harder C.B."/>
            <person name="Miyauchi S."/>
            <person name="Viragh M."/>
            <person name="Kuo A."/>
            <person name="Thoen E."/>
            <person name="Andreopoulos B."/>
            <person name="Lu D."/>
            <person name="Skrede I."/>
            <person name="Drula E."/>
            <person name="Henrissat B."/>
            <person name="Morin E."/>
            <person name="Kohler A."/>
            <person name="Barry K."/>
            <person name="LaButti K."/>
            <person name="Morin E."/>
            <person name="Salamov A."/>
            <person name="Lipzen A."/>
            <person name="Mereny Z."/>
            <person name="Hegedus B."/>
            <person name="Baldrian P."/>
            <person name="Stursova M."/>
            <person name="Weitz H."/>
            <person name="Taylor A."/>
            <person name="Grigoriev I.V."/>
            <person name="Nagy L.G."/>
            <person name="Martin F."/>
            <person name="Kauserud H."/>
        </authorList>
    </citation>
    <scope>NUCLEOTIDE SEQUENCE</scope>
    <source>
        <strain evidence="3">CBHHK200</strain>
    </source>
</reference>
<evidence type="ECO:0000259" key="2">
    <source>
        <dbReference type="Pfam" id="PF20231"/>
    </source>
</evidence>
<feature type="compositionally biased region" description="Basic and acidic residues" evidence="1">
    <location>
        <begin position="45"/>
        <end position="56"/>
    </location>
</feature>
<feature type="region of interest" description="Disordered" evidence="1">
    <location>
        <begin position="38"/>
        <end position="99"/>
    </location>
</feature>
<evidence type="ECO:0000256" key="1">
    <source>
        <dbReference type="SAM" id="MobiDB-lite"/>
    </source>
</evidence>
<proteinExistence type="predicted"/>
<dbReference type="InterPro" id="IPR046496">
    <property type="entry name" value="DUF6589"/>
</dbReference>
<name>A0AAD6RZL7_9AGAR</name>
<dbReference type="Pfam" id="PF20231">
    <property type="entry name" value="DUF6589"/>
    <property type="match status" value="1"/>
</dbReference>
<dbReference type="Proteomes" id="UP001218188">
    <property type="component" value="Unassembled WGS sequence"/>
</dbReference>
<feature type="domain" description="DUF6589" evidence="2">
    <location>
        <begin position="8"/>
        <end position="245"/>
    </location>
</feature>
<organism evidence="3 4">
    <name type="scientific">Mycena alexandri</name>
    <dbReference type="NCBI Taxonomy" id="1745969"/>
    <lineage>
        <taxon>Eukaryota</taxon>
        <taxon>Fungi</taxon>
        <taxon>Dikarya</taxon>
        <taxon>Basidiomycota</taxon>
        <taxon>Agaricomycotina</taxon>
        <taxon>Agaricomycetes</taxon>
        <taxon>Agaricomycetidae</taxon>
        <taxon>Agaricales</taxon>
        <taxon>Marasmiineae</taxon>
        <taxon>Mycenaceae</taxon>
        <taxon>Mycena</taxon>
    </lineage>
</organism>
<dbReference type="AlphaFoldDB" id="A0AAD6RZL7"/>
<gene>
    <name evidence="3" type="ORF">C8F04DRAFT_922199</name>
</gene>
<protein>
    <recommendedName>
        <fullName evidence="2">DUF6589 domain-containing protein</fullName>
    </recommendedName>
</protein>
<feature type="compositionally biased region" description="Pro residues" evidence="1">
    <location>
        <begin position="70"/>
        <end position="79"/>
    </location>
</feature>
<evidence type="ECO:0000313" key="3">
    <source>
        <dbReference type="EMBL" id="KAJ7018511.1"/>
    </source>
</evidence>
<comment type="caution">
    <text evidence="3">The sequence shown here is derived from an EMBL/GenBank/DDBJ whole genome shotgun (WGS) entry which is preliminary data.</text>
</comment>
<dbReference type="EMBL" id="JARJCM010000338">
    <property type="protein sequence ID" value="KAJ7018511.1"/>
    <property type="molecule type" value="Genomic_DNA"/>
</dbReference>
<feature type="non-terminal residue" evidence="3">
    <location>
        <position position="283"/>
    </location>
</feature>
<evidence type="ECO:0000313" key="4">
    <source>
        <dbReference type="Proteomes" id="UP001218188"/>
    </source>
</evidence>
<sequence length="283" mass="32061">NILAHFEELAGLDCPPTLDDLLEHASIIRERYASRAAYDQSLSKAEQEDAIPRERAPTGSPWTKPETDDNPPPAPNPPPKSKKSGNEDGPQVHTESPGFDGDRVLSNAILFLMEFGWWIELNYAIAEGDVGRVMQILKILIFTFTGTSNQNYMGYSLDLYALLEYECSPELKEAILSNWLLNLAGEVGRWIEGDLMQEHYNRWLEDMVKRRGGNFDDKFYCQTLAPNLHLFRSGRSMGHAAVNRFNRGWQRLEGGKLDEFLECSQEYAGLVRDMEAIRNGSES</sequence>